<dbReference type="PROSITE" id="PS00374">
    <property type="entry name" value="MGMT"/>
    <property type="match status" value="1"/>
</dbReference>
<dbReference type="GO" id="GO:0032259">
    <property type="term" value="P:methylation"/>
    <property type="evidence" value="ECO:0007669"/>
    <property type="project" value="UniProtKB-KW"/>
</dbReference>
<gene>
    <name evidence="12" type="ORF">AVDCRST_MAG56-760</name>
</gene>
<comment type="similarity">
    <text evidence="2 9">Belongs to the MGMT family.</text>
</comment>
<name>A0A6J4HNU8_9SPHI</name>
<dbReference type="PANTHER" id="PTHR10815:SF13">
    <property type="entry name" value="METHYLATED-DNA--PROTEIN-CYSTEINE METHYLTRANSFERASE"/>
    <property type="match status" value="1"/>
</dbReference>
<dbReference type="NCBIfam" id="TIGR00589">
    <property type="entry name" value="ogt"/>
    <property type="match status" value="1"/>
</dbReference>
<dbReference type="InterPro" id="IPR023546">
    <property type="entry name" value="MGMT"/>
</dbReference>
<dbReference type="SUPFAM" id="SSF53155">
    <property type="entry name" value="Methylated DNA-protein cysteine methyltransferase domain"/>
    <property type="match status" value="1"/>
</dbReference>
<evidence type="ECO:0000256" key="6">
    <source>
        <dbReference type="ARBA" id="ARBA00022763"/>
    </source>
</evidence>
<evidence type="ECO:0000259" key="10">
    <source>
        <dbReference type="Pfam" id="PF01035"/>
    </source>
</evidence>
<dbReference type="Pfam" id="PF02870">
    <property type="entry name" value="Methyltransf_1N"/>
    <property type="match status" value="1"/>
</dbReference>
<keyword evidence="6 9" id="KW-0227">DNA damage</keyword>
<evidence type="ECO:0000256" key="1">
    <source>
        <dbReference type="ARBA" id="ARBA00001286"/>
    </source>
</evidence>
<sequence length="163" mass="18469">MASYLMYYPSPIGLLELTSTEEAITSVVFVEGKTKPESVLSPGCLRNCRTQLEDYFRGNLKAFDLPLRFEGTEFQMQVWSELTNIPYGKVTSYFSLARKVGNPNAVRAVGNTNARNKLCLVLPCHRVIGNDGKLMAYAGGLWRKQWLLDHEQSHCGFRQLKLF</sequence>
<keyword evidence="4 9" id="KW-0489">Methyltransferase</keyword>
<accession>A0A6J4HNU8</accession>
<evidence type="ECO:0000256" key="4">
    <source>
        <dbReference type="ARBA" id="ARBA00022603"/>
    </source>
</evidence>
<protein>
    <recommendedName>
        <fullName evidence="9">Methylated-DNA--protein-cysteine methyltransferase</fullName>
        <ecNumber evidence="9">2.1.1.63</ecNumber>
    </recommendedName>
    <alternativeName>
        <fullName evidence="9">6-O-methylguanine-DNA methyltransferase</fullName>
        <shortName evidence="9">MGMT</shortName>
    </alternativeName>
    <alternativeName>
        <fullName evidence="9">O-6-methylguanine-DNA-alkyltransferase</fullName>
    </alternativeName>
</protein>
<keyword evidence="3 9" id="KW-0963">Cytoplasm</keyword>
<comment type="function">
    <text evidence="9">Involved in the cellular defense against the biological effects of O6-methylguanine (O6-MeG) and O4-methylthymine (O4-MeT) in DNA. Repairs the methylated nucleobase in DNA by stoichiometrically transferring the methyl group to a cysteine residue in the enzyme. This is a suicide reaction: the enzyme is irreversibly inactivated.</text>
</comment>
<evidence type="ECO:0000256" key="2">
    <source>
        <dbReference type="ARBA" id="ARBA00008711"/>
    </source>
</evidence>
<dbReference type="EMBL" id="CADCTQ010000069">
    <property type="protein sequence ID" value="CAA9227626.1"/>
    <property type="molecule type" value="Genomic_DNA"/>
</dbReference>
<proteinExistence type="inferred from homology"/>
<reference evidence="12" key="1">
    <citation type="submission" date="2020-02" db="EMBL/GenBank/DDBJ databases">
        <authorList>
            <person name="Meier V. D."/>
        </authorList>
    </citation>
    <scope>NUCLEOTIDE SEQUENCE</scope>
    <source>
        <strain evidence="12">AVDCRST_MAG56</strain>
    </source>
</reference>
<dbReference type="InterPro" id="IPR008332">
    <property type="entry name" value="MethylG_MeTrfase_N"/>
</dbReference>
<keyword evidence="5 9" id="KW-0808">Transferase</keyword>
<dbReference type="PANTHER" id="PTHR10815">
    <property type="entry name" value="METHYLATED-DNA--PROTEIN-CYSTEINE METHYLTRANSFERASE"/>
    <property type="match status" value="1"/>
</dbReference>
<evidence type="ECO:0000256" key="3">
    <source>
        <dbReference type="ARBA" id="ARBA00022490"/>
    </source>
</evidence>
<evidence type="ECO:0000256" key="7">
    <source>
        <dbReference type="ARBA" id="ARBA00023204"/>
    </source>
</evidence>
<comment type="catalytic activity">
    <reaction evidence="8 9">
        <text>a 6-O-methyl-2'-deoxyguanosine in DNA + L-cysteinyl-[protein] = S-methyl-L-cysteinyl-[protein] + a 2'-deoxyguanosine in DNA</text>
        <dbReference type="Rhea" id="RHEA:24000"/>
        <dbReference type="Rhea" id="RHEA-COMP:10131"/>
        <dbReference type="Rhea" id="RHEA-COMP:10132"/>
        <dbReference type="Rhea" id="RHEA-COMP:11367"/>
        <dbReference type="Rhea" id="RHEA-COMP:11368"/>
        <dbReference type="ChEBI" id="CHEBI:29950"/>
        <dbReference type="ChEBI" id="CHEBI:82612"/>
        <dbReference type="ChEBI" id="CHEBI:85445"/>
        <dbReference type="ChEBI" id="CHEBI:85448"/>
        <dbReference type="EC" id="2.1.1.63"/>
    </reaction>
</comment>
<evidence type="ECO:0000256" key="5">
    <source>
        <dbReference type="ARBA" id="ARBA00022679"/>
    </source>
</evidence>
<dbReference type="AlphaFoldDB" id="A0A6J4HNU8"/>
<evidence type="ECO:0000313" key="12">
    <source>
        <dbReference type="EMBL" id="CAA9227626.1"/>
    </source>
</evidence>
<dbReference type="InterPro" id="IPR036631">
    <property type="entry name" value="MGMT_N_sf"/>
</dbReference>
<dbReference type="EC" id="2.1.1.63" evidence="9"/>
<dbReference type="Pfam" id="PF01035">
    <property type="entry name" value="DNA_binding_1"/>
    <property type="match status" value="1"/>
</dbReference>
<dbReference type="CDD" id="cd06445">
    <property type="entry name" value="ATase"/>
    <property type="match status" value="1"/>
</dbReference>
<dbReference type="InterPro" id="IPR036388">
    <property type="entry name" value="WH-like_DNA-bd_sf"/>
</dbReference>
<feature type="domain" description="Methylated-DNA-[protein]-cysteine S-methyltransferase DNA binding" evidence="10">
    <location>
        <begin position="73"/>
        <end position="152"/>
    </location>
</feature>
<dbReference type="Gene3D" id="1.10.10.10">
    <property type="entry name" value="Winged helix-like DNA-binding domain superfamily/Winged helix DNA-binding domain"/>
    <property type="match status" value="1"/>
</dbReference>
<feature type="domain" description="Methylguanine DNA methyltransferase ribonuclease-like" evidence="11">
    <location>
        <begin position="6"/>
        <end position="68"/>
    </location>
</feature>
<feature type="active site" description="Nucleophile; methyl group acceptor" evidence="9">
    <location>
        <position position="124"/>
    </location>
</feature>
<dbReference type="GO" id="GO:0006307">
    <property type="term" value="P:DNA alkylation repair"/>
    <property type="evidence" value="ECO:0007669"/>
    <property type="project" value="UniProtKB-UniRule"/>
</dbReference>
<dbReference type="FunFam" id="1.10.10.10:FF:000214">
    <property type="entry name" value="Methylated-DNA--protein-cysteine methyltransferase"/>
    <property type="match status" value="1"/>
</dbReference>
<dbReference type="GO" id="GO:0003908">
    <property type="term" value="F:methylated-DNA-[protein]-cysteine S-methyltransferase activity"/>
    <property type="evidence" value="ECO:0007669"/>
    <property type="project" value="UniProtKB-UniRule"/>
</dbReference>
<dbReference type="InterPro" id="IPR014048">
    <property type="entry name" value="MethylDNA_cys_MeTrfase_DNA-bd"/>
</dbReference>
<evidence type="ECO:0000256" key="9">
    <source>
        <dbReference type="HAMAP-Rule" id="MF_00772"/>
    </source>
</evidence>
<comment type="subcellular location">
    <subcellularLocation>
        <location evidence="9">Cytoplasm</location>
    </subcellularLocation>
</comment>
<dbReference type="HAMAP" id="MF_00772">
    <property type="entry name" value="OGT"/>
    <property type="match status" value="1"/>
</dbReference>
<dbReference type="InterPro" id="IPR036217">
    <property type="entry name" value="MethylDNA_cys_MeTrfase_DNAb"/>
</dbReference>
<organism evidence="12">
    <name type="scientific">uncultured Cytophagales bacterium</name>
    <dbReference type="NCBI Taxonomy" id="158755"/>
    <lineage>
        <taxon>Bacteria</taxon>
        <taxon>Pseudomonadati</taxon>
        <taxon>Bacteroidota</taxon>
        <taxon>Sphingobacteriia</taxon>
        <taxon>Sphingobacteriales</taxon>
        <taxon>environmental samples</taxon>
    </lineage>
</organism>
<keyword evidence="7 9" id="KW-0234">DNA repair</keyword>
<dbReference type="Gene3D" id="3.30.160.70">
    <property type="entry name" value="Methylated DNA-protein cysteine methyltransferase domain"/>
    <property type="match status" value="1"/>
</dbReference>
<dbReference type="GO" id="GO:0005737">
    <property type="term" value="C:cytoplasm"/>
    <property type="evidence" value="ECO:0007669"/>
    <property type="project" value="UniProtKB-SubCell"/>
</dbReference>
<comment type="catalytic activity">
    <reaction evidence="1 9">
        <text>a 4-O-methyl-thymidine in DNA + L-cysteinyl-[protein] = a thymidine in DNA + S-methyl-L-cysteinyl-[protein]</text>
        <dbReference type="Rhea" id="RHEA:53428"/>
        <dbReference type="Rhea" id="RHEA-COMP:10131"/>
        <dbReference type="Rhea" id="RHEA-COMP:10132"/>
        <dbReference type="Rhea" id="RHEA-COMP:13555"/>
        <dbReference type="Rhea" id="RHEA-COMP:13556"/>
        <dbReference type="ChEBI" id="CHEBI:29950"/>
        <dbReference type="ChEBI" id="CHEBI:82612"/>
        <dbReference type="ChEBI" id="CHEBI:137386"/>
        <dbReference type="ChEBI" id="CHEBI:137387"/>
        <dbReference type="EC" id="2.1.1.63"/>
    </reaction>
</comment>
<dbReference type="InterPro" id="IPR001497">
    <property type="entry name" value="MethylDNA_cys_MeTrfase_AS"/>
</dbReference>
<evidence type="ECO:0000259" key="11">
    <source>
        <dbReference type="Pfam" id="PF02870"/>
    </source>
</evidence>
<comment type="miscellaneous">
    <text evidence="9">This enzyme catalyzes only one turnover and therefore is not strictly catalytic. According to one definition, an enzyme is a biocatalyst that acts repeatedly and over many reaction cycles.</text>
</comment>
<evidence type="ECO:0000256" key="8">
    <source>
        <dbReference type="ARBA" id="ARBA00049348"/>
    </source>
</evidence>
<dbReference type="SUPFAM" id="SSF46767">
    <property type="entry name" value="Methylated DNA-protein cysteine methyltransferase, C-terminal domain"/>
    <property type="match status" value="1"/>
</dbReference>